<evidence type="ECO:0000256" key="8">
    <source>
        <dbReference type="PROSITE-ProRule" id="PRU01193"/>
    </source>
</evidence>
<dbReference type="PANTHER" id="PTHR22777">
    <property type="entry name" value="HEMOLYSIN-RELATED"/>
    <property type="match status" value="1"/>
</dbReference>
<feature type="domain" description="CNNM transmembrane" evidence="11">
    <location>
        <begin position="1"/>
        <end position="196"/>
    </location>
</feature>
<evidence type="ECO:0000256" key="2">
    <source>
        <dbReference type="ARBA" id="ARBA00022692"/>
    </source>
</evidence>
<dbReference type="PANTHER" id="PTHR22777:SF17">
    <property type="entry name" value="UPF0053 PROTEIN SLL0260"/>
    <property type="match status" value="1"/>
</dbReference>
<evidence type="ECO:0000256" key="7">
    <source>
        <dbReference type="PROSITE-ProRule" id="PRU00703"/>
    </source>
</evidence>
<evidence type="ECO:0000256" key="3">
    <source>
        <dbReference type="ARBA" id="ARBA00022737"/>
    </source>
</evidence>
<dbReference type="Gene3D" id="3.10.580.10">
    <property type="entry name" value="CBS-domain"/>
    <property type="match status" value="1"/>
</dbReference>
<dbReference type="InterPro" id="IPR036318">
    <property type="entry name" value="FAD-bd_PCMH-like_sf"/>
</dbReference>
<dbReference type="RefSeq" id="WP_341835064.1">
    <property type="nucleotide sequence ID" value="NZ_CP149822.1"/>
</dbReference>
<feature type="domain" description="CBS" evidence="10">
    <location>
        <begin position="276"/>
        <end position="332"/>
    </location>
</feature>
<keyword evidence="13" id="KW-1185">Reference proteome</keyword>
<dbReference type="SUPFAM" id="SSF56176">
    <property type="entry name" value="FAD-binding/transporter-associated domain-like"/>
    <property type="match status" value="1"/>
</dbReference>
<dbReference type="PROSITE" id="PS51846">
    <property type="entry name" value="CNNM"/>
    <property type="match status" value="1"/>
</dbReference>
<feature type="transmembrane region" description="Helical" evidence="9">
    <location>
        <begin position="94"/>
        <end position="120"/>
    </location>
</feature>
<keyword evidence="5 7" id="KW-0129">CBS domain</keyword>
<keyword evidence="4 8" id="KW-1133">Transmembrane helix</keyword>
<dbReference type="Pfam" id="PF00571">
    <property type="entry name" value="CBS"/>
    <property type="match status" value="1"/>
</dbReference>
<evidence type="ECO:0000256" key="9">
    <source>
        <dbReference type="SAM" id="Phobius"/>
    </source>
</evidence>
<dbReference type="Gene3D" id="3.30.465.10">
    <property type="match status" value="1"/>
</dbReference>
<evidence type="ECO:0000259" key="11">
    <source>
        <dbReference type="PROSITE" id="PS51846"/>
    </source>
</evidence>
<reference evidence="13" key="1">
    <citation type="submission" date="2024-03" db="EMBL/GenBank/DDBJ databases">
        <title>Chitinophaga horti sp. nov., isolated from garden soil.</title>
        <authorList>
            <person name="Lee D.S."/>
            <person name="Han D.M."/>
            <person name="Baek J.H."/>
            <person name="Choi D.G."/>
            <person name="Jeon J.H."/>
            <person name="Jeon C.O."/>
        </authorList>
    </citation>
    <scope>NUCLEOTIDE SEQUENCE [LARGE SCALE GENOMIC DNA]</scope>
    <source>
        <strain evidence="13">GPA1</strain>
    </source>
</reference>
<organism evidence="12 13">
    <name type="scientific">Chitinophaga pollutisoli</name>
    <dbReference type="NCBI Taxonomy" id="3133966"/>
    <lineage>
        <taxon>Bacteria</taxon>
        <taxon>Pseudomonadati</taxon>
        <taxon>Bacteroidota</taxon>
        <taxon>Chitinophagia</taxon>
        <taxon>Chitinophagales</taxon>
        <taxon>Chitinophagaceae</taxon>
        <taxon>Chitinophaga</taxon>
    </lineage>
</organism>
<dbReference type="SMART" id="SM01091">
    <property type="entry name" value="CorC_HlyC"/>
    <property type="match status" value="1"/>
</dbReference>
<gene>
    <name evidence="12" type="ORF">WJU16_19375</name>
</gene>
<proteinExistence type="predicted"/>
<evidence type="ECO:0000259" key="10">
    <source>
        <dbReference type="PROSITE" id="PS51371"/>
    </source>
</evidence>
<dbReference type="InterPro" id="IPR046342">
    <property type="entry name" value="CBS_dom_sf"/>
</dbReference>
<dbReference type="SMART" id="SM00116">
    <property type="entry name" value="CBS"/>
    <property type="match status" value="1"/>
</dbReference>
<feature type="transmembrane region" description="Helical" evidence="9">
    <location>
        <begin position="6"/>
        <end position="26"/>
    </location>
</feature>
<dbReference type="SUPFAM" id="SSF54631">
    <property type="entry name" value="CBS-domain pair"/>
    <property type="match status" value="1"/>
</dbReference>
<evidence type="ECO:0000256" key="1">
    <source>
        <dbReference type="ARBA" id="ARBA00004141"/>
    </source>
</evidence>
<evidence type="ECO:0000313" key="12">
    <source>
        <dbReference type="EMBL" id="WZN40133.1"/>
    </source>
</evidence>
<sequence length="428" mass="48046">MEVVIILVLILLNGIFSMAEIALVSARKARLESAAKQGDDKAKAALKLSNSPDTFLSTVQIGITLIGILTGLYSGEQLKEDVKGFVMQWPALVAYSNAIATAIIVICVTYFTLVLGELLPKRIGLANPELIAKNVAKPMTFISRVTFPFVWLLSRSTAALVSLFGLKRSSDNNVTEEEIKAIISEGTSSGAIEETEQEIIERVFHLGDRNITSLMTHRTDIVWLDVNEEMESYKRKIKQAPHSVYPVCEGQIDNIRGILTIKDLYTAGNVAVLKDIMKKPLFIPENNSAYQVLEKFKETQIHAAFIVDEYGTFLGMITLNDILEAIVGDMPETGQDDYNMVKREDGSYLVDAQIPFYDFLSEFDMEDQMAEFEQEFDTLAGFILHHLEHIPQTGEKLEWRKFTFEIIDMDAHRIDKILVTPPANIEEE</sequence>
<dbReference type="InterPro" id="IPR002550">
    <property type="entry name" value="CNNM"/>
</dbReference>
<evidence type="ECO:0000313" key="13">
    <source>
        <dbReference type="Proteomes" id="UP001485459"/>
    </source>
</evidence>
<dbReference type="Proteomes" id="UP001485459">
    <property type="component" value="Chromosome"/>
</dbReference>
<keyword evidence="2 8" id="KW-0812">Transmembrane</keyword>
<protein>
    <submittedName>
        <fullName evidence="12">Hemolysin family protein</fullName>
    </submittedName>
</protein>
<keyword evidence="6 8" id="KW-0472">Membrane</keyword>
<dbReference type="InterPro" id="IPR016169">
    <property type="entry name" value="FAD-bd_PCMH_sub2"/>
</dbReference>
<keyword evidence="3" id="KW-0677">Repeat</keyword>
<evidence type="ECO:0000256" key="4">
    <source>
        <dbReference type="ARBA" id="ARBA00022989"/>
    </source>
</evidence>
<dbReference type="EMBL" id="CP149822">
    <property type="protein sequence ID" value="WZN40133.1"/>
    <property type="molecule type" value="Genomic_DNA"/>
</dbReference>
<evidence type="ECO:0000256" key="6">
    <source>
        <dbReference type="ARBA" id="ARBA00023136"/>
    </source>
</evidence>
<dbReference type="InterPro" id="IPR044751">
    <property type="entry name" value="Ion_transp-like_CBS"/>
</dbReference>
<name>A0ABZ2YKP4_9BACT</name>
<dbReference type="Pfam" id="PF03471">
    <property type="entry name" value="CorC_HlyC"/>
    <property type="match status" value="1"/>
</dbReference>
<dbReference type="InterPro" id="IPR000644">
    <property type="entry name" value="CBS_dom"/>
</dbReference>
<comment type="subcellular location">
    <subcellularLocation>
        <location evidence="1">Membrane</location>
        <topology evidence="1">Multi-pass membrane protein</topology>
    </subcellularLocation>
</comment>
<dbReference type="CDD" id="cd04590">
    <property type="entry name" value="CBS_pair_CorC_HlyC_assoc"/>
    <property type="match status" value="1"/>
</dbReference>
<dbReference type="InterPro" id="IPR005170">
    <property type="entry name" value="Transptr-assoc_dom"/>
</dbReference>
<dbReference type="Pfam" id="PF01595">
    <property type="entry name" value="CNNM"/>
    <property type="match status" value="1"/>
</dbReference>
<dbReference type="PROSITE" id="PS51371">
    <property type="entry name" value="CBS"/>
    <property type="match status" value="1"/>
</dbReference>
<accession>A0ABZ2YKP4</accession>
<evidence type="ECO:0000256" key="5">
    <source>
        <dbReference type="ARBA" id="ARBA00023122"/>
    </source>
</evidence>